<dbReference type="STRING" id="1071918.SAMN05421544_10414"/>
<keyword evidence="2" id="KW-1185">Reference proteome</keyword>
<proteinExistence type="predicted"/>
<evidence type="ECO:0000313" key="1">
    <source>
        <dbReference type="EMBL" id="SDE15461.1"/>
    </source>
</evidence>
<reference evidence="1 2" key="1">
    <citation type="submission" date="2016-10" db="EMBL/GenBank/DDBJ databases">
        <authorList>
            <person name="de Groot N.N."/>
        </authorList>
    </citation>
    <scope>NUCLEOTIDE SEQUENCE [LARGE SCALE GENOMIC DNA]</scope>
    <source>
        <strain evidence="1 2">DSM 24015</strain>
    </source>
</reference>
<sequence>MVKQYPYILKVYQELEGTFDQATAEFEQGKAEWVNVGYCRDEINGRGGKITKTDGEAYTYSAVIYASKHCPKIKQGAKIQVWNGSEMRLEAIVQRFSQEQLHTRIWV</sequence>
<gene>
    <name evidence="1" type="ORF">SAMN05421544_10414</name>
</gene>
<dbReference type="Proteomes" id="UP000198517">
    <property type="component" value="Unassembled WGS sequence"/>
</dbReference>
<dbReference type="EMBL" id="FNAS01000004">
    <property type="protein sequence ID" value="SDE15461.1"/>
    <property type="molecule type" value="Genomic_DNA"/>
</dbReference>
<protein>
    <submittedName>
        <fullName evidence="1">Uncharacterized protein</fullName>
    </submittedName>
</protein>
<accession>A0A1G7AKV8</accession>
<dbReference type="AlphaFoldDB" id="A0A1G7AKV8"/>
<organism evidence="1 2">
    <name type="scientific">Riemerella columbipharyngis</name>
    <dbReference type="NCBI Taxonomy" id="1071918"/>
    <lineage>
        <taxon>Bacteria</taxon>
        <taxon>Pseudomonadati</taxon>
        <taxon>Bacteroidota</taxon>
        <taxon>Flavobacteriia</taxon>
        <taxon>Flavobacteriales</taxon>
        <taxon>Weeksellaceae</taxon>
        <taxon>Riemerella</taxon>
    </lineage>
</organism>
<evidence type="ECO:0000313" key="2">
    <source>
        <dbReference type="Proteomes" id="UP000198517"/>
    </source>
</evidence>
<dbReference type="RefSeq" id="WP_092736071.1">
    <property type="nucleotide sequence ID" value="NZ_FNAS01000004.1"/>
</dbReference>
<dbReference type="OrthoDB" id="1093417at2"/>
<name>A0A1G7AKV8_9FLAO</name>